<keyword evidence="7" id="KW-0804">Transcription</keyword>
<feature type="domain" description="Peptidase S1" evidence="14">
    <location>
        <begin position="843"/>
        <end position="1077"/>
    </location>
</feature>
<evidence type="ECO:0000256" key="5">
    <source>
        <dbReference type="ARBA" id="ARBA00023125"/>
    </source>
</evidence>
<dbReference type="GO" id="GO:0004252">
    <property type="term" value="F:serine-type endopeptidase activity"/>
    <property type="evidence" value="ECO:0007669"/>
    <property type="project" value="InterPro"/>
</dbReference>
<sequence>MGPKLLVQEAPGSGSGSTNRMEGGEGAGGGELHHFLHQYNQQSHSPGQSLQGGLPLPLSPQSLRHDGSTGSGITGVKREPEDLSSSRGAQQSSKRHKQAQPDSPTPPGMYHHHQHQLQVQQYGSPYDPYTSCSPRLQSTAYTSTSATGGGNGGNPSGLHQEATAVYVTGDALPPLASSSSSSLSTTTASYTRYEVVPSSYATTHAIRSSSSSSKVLTVDLPSPDSGIGADAVTPRQDHHPPTALHQSSFDYTELCPGGTAAGAAVVLESGAVIHHQPLQLQLQQSHAQAQVQRGTLVSSAAANASPNPNPPRSRPWHDFGRQNDADKIQIPKIFSAYGFKYHLESPISTSQRREDDRITYINKGQFYGITLDYVPDPDKPTLKTGQTVKSVVMLMFREEKSPEDEIKAWQFWHGRQHSVKQRILDADTKNSVGLVGCIEEVAHNAIAVYWNPLESSAKINVAVQCLSTDFSSQKGVKGLPLHIQVDTYEEPPPHAHSYTPPSHRGYCQIKVFCDKGAERKTRDEERRAAKRKMTATGRKKLDELYHSVTERSEFYSMVDLHKPPVLFSPPAEHTIDKFSTMELSGFYGGGGGGGGDTDTSSLSNGEGGGLKAGGSSPYPACGRPSLPALKFHNHFPPDNLTSLHDKKDSLLMQVQELQGSVLQGVQQAGLTGTVVTGVGNRLHLQQQPPHLRPADAEERVMLYVRQESEDVYTPLHVTPPTVQGLLNAPTNEKYNEPPTIKPRPQQPGGWPPPIPTHPPDHTLPPLPTHPPYLELPTISTVKPVSSSKKPGLGTTWPTKKPAWWPGAPTTTGRPSTSSSSSVIPVADTSQCGAKNGIQDQERIVGGQNADPGEWPWIAALFNAGRQFCGGSLIDDKHILTAAHCVANMNPWDVARLTVRLGDHNIKTNTEVRHIERRVKRVVRHRGFNLRTLYNDVALLTLSEPVPFTEQVRPICLPSGSQLYSGKTATVIGWGSLRESGPQPAVLQEVSIPIWSNNECKVKYGAAAPGGIVDSFLCAGKAAKDSCSGDSGGPLMVNDGRWTQVGVVSWGIGCGKGQYPGVYTRVTHFLPWITKNLK</sequence>
<dbReference type="PRINTS" id="PR00722">
    <property type="entry name" value="CHYMOTRYPSIN"/>
</dbReference>
<dbReference type="Pfam" id="PF04516">
    <property type="entry name" value="CP2"/>
    <property type="match status" value="1"/>
</dbReference>
<evidence type="ECO:0000256" key="12">
    <source>
        <dbReference type="RuleBase" id="RU363034"/>
    </source>
</evidence>
<feature type="compositionally biased region" description="Low complexity" evidence="13">
    <location>
        <begin position="45"/>
        <end position="62"/>
    </location>
</feature>
<dbReference type="SUPFAM" id="SSF50494">
    <property type="entry name" value="Trypsin-like serine proteases"/>
    <property type="match status" value="1"/>
</dbReference>
<evidence type="ECO:0000256" key="8">
    <source>
        <dbReference type="ARBA" id="ARBA00023242"/>
    </source>
</evidence>
<keyword evidence="12" id="KW-0378">Hydrolase</keyword>
<dbReference type="Pfam" id="PF00089">
    <property type="entry name" value="Trypsin"/>
    <property type="match status" value="1"/>
</dbReference>
<dbReference type="InterPro" id="IPR057520">
    <property type="entry name" value="GRHL1/CP2_C"/>
</dbReference>
<keyword evidence="12" id="KW-0720">Serine protease</keyword>
<dbReference type="CDD" id="cd00190">
    <property type="entry name" value="Tryp_SPc"/>
    <property type="match status" value="1"/>
</dbReference>
<dbReference type="PROSITE" id="PS51968">
    <property type="entry name" value="GRH_CP2_DB"/>
    <property type="match status" value="1"/>
</dbReference>
<dbReference type="GO" id="GO:0006508">
    <property type="term" value="P:proteolysis"/>
    <property type="evidence" value="ECO:0007669"/>
    <property type="project" value="UniProtKB-KW"/>
</dbReference>
<evidence type="ECO:0000256" key="2">
    <source>
        <dbReference type="ARBA" id="ARBA00004613"/>
    </source>
</evidence>
<comment type="subcellular location">
    <subcellularLocation>
        <location evidence="1 11">Nucleus</location>
    </subcellularLocation>
    <subcellularLocation>
        <location evidence="2">Secreted</location>
    </subcellularLocation>
</comment>
<dbReference type="GO" id="GO:0000978">
    <property type="term" value="F:RNA polymerase II cis-regulatory region sequence-specific DNA binding"/>
    <property type="evidence" value="ECO:0007669"/>
    <property type="project" value="TreeGrafter"/>
</dbReference>
<dbReference type="GO" id="GO:0005634">
    <property type="term" value="C:nucleus"/>
    <property type="evidence" value="ECO:0007669"/>
    <property type="project" value="UniProtKB-SubCell"/>
</dbReference>
<evidence type="ECO:0000259" key="14">
    <source>
        <dbReference type="PROSITE" id="PS50240"/>
    </source>
</evidence>
<dbReference type="InterPro" id="IPR001254">
    <property type="entry name" value="Trypsin_dom"/>
</dbReference>
<evidence type="ECO:0000256" key="7">
    <source>
        <dbReference type="ARBA" id="ARBA00023163"/>
    </source>
</evidence>
<keyword evidence="17" id="KW-1185">Reference proteome</keyword>
<dbReference type="InterPro" id="IPR009003">
    <property type="entry name" value="Peptidase_S1_PA"/>
</dbReference>
<dbReference type="InterPro" id="IPR007604">
    <property type="entry name" value="CP2"/>
</dbReference>
<dbReference type="PROSITE" id="PS00134">
    <property type="entry name" value="TRYPSIN_HIS"/>
    <property type="match status" value="1"/>
</dbReference>
<dbReference type="PANTHER" id="PTHR11037">
    <property type="entry name" value="TRANSCRIPTION FACTOR CP2"/>
    <property type="match status" value="1"/>
</dbReference>
<evidence type="ECO:0000259" key="15">
    <source>
        <dbReference type="PROSITE" id="PS51968"/>
    </source>
</evidence>
<feature type="region of interest" description="Disordered" evidence="13">
    <location>
        <begin position="292"/>
        <end position="321"/>
    </location>
</feature>
<keyword evidence="3" id="KW-0964">Secreted</keyword>
<evidence type="ECO:0000313" key="16">
    <source>
        <dbReference type="EMBL" id="KZC06566.1"/>
    </source>
</evidence>
<gene>
    <name evidence="16" type="ORF">WN55_10477</name>
</gene>
<dbReference type="PROSITE" id="PS00135">
    <property type="entry name" value="TRYPSIN_SER"/>
    <property type="match status" value="1"/>
</dbReference>
<dbReference type="FunFam" id="2.40.10.10:FF:000038">
    <property type="entry name" value="Serine protease"/>
    <property type="match status" value="1"/>
</dbReference>
<feature type="region of interest" description="Disordered" evidence="13">
    <location>
        <begin position="783"/>
        <end position="823"/>
    </location>
</feature>
<accession>A0A154P3S5</accession>
<keyword evidence="8 11" id="KW-0539">Nucleus</keyword>
<dbReference type="InterPro" id="IPR040167">
    <property type="entry name" value="TF_CP2-like"/>
</dbReference>
<evidence type="ECO:0000256" key="3">
    <source>
        <dbReference type="ARBA" id="ARBA00022525"/>
    </source>
</evidence>
<evidence type="ECO:0000256" key="9">
    <source>
        <dbReference type="ARBA" id="ARBA00068096"/>
    </source>
</evidence>
<evidence type="ECO:0000313" key="17">
    <source>
        <dbReference type="Proteomes" id="UP000076502"/>
    </source>
</evidence>
<dbReference type="Gene3D" id="2.40.10.10">
    <property type="entry name" value="Trypsin-like serine proteases"/>
    <property type="match status" value="3"/>
</dbReference>
<feature type="compositionally biased region" description="Low complexity" evidence="13">
    <location>
        <begin position="805"/>
        <end position="823"/>
    </location>
</feature>
<evidence type="ECO:0000256" key="1">
    <source>
        <dbReference type="ARBA" id="ARBA00004123"/>
    </source>
</evidence>
<proteinExistence type="predicted"/>
<protein>
    <recommendedName>
        <fullName evidence="9">Phenoloxidase-activating factor 2</fullName>
    </recommendedName>
    <alternativeName>
        <fullName evidence="10">Prophenoloxidase-activating factor II</fullName>
    </alternativeName>
</protein>
<feature type="region of interest" description="Disordered" evidence="13">
    <location>
        <begin position="1"/>
        <end position="117"/>
    </location>
</feature>
<keyword evidence="6" id="KW-1015">Disulfide bond</keyword>
<dbReference type="STRING" id="178035.A0A154P3S5"/>
<dbReference type="AlphaFoldDB" id="A0A154P3S5"/>
<name>A0A154P3S5_DUFNO</name>
<dbReference type="InterPro" id="IPR018114">
    <property type="entry name" value="TRYPSIN_HIS"/>
</dbReference>
<dbReference type="GO" id="GO:0001228">
    <property type="term" value="F:DNA-binding transcription activator activity, RNA polymerase II-specific"/>
    <property type="evidence" value="ECO:0007669"/>
    <property type="project" value="TreeGrafter"/>
</dbReference>
<feature type="region of interest" description="Disordered" evidence="13">
    <location>
        <begin position="715"/>
        <end position="761"/>
    </location>
</feature>
<evidence type="ECO:0000256" key="4">
    <source>
        <dbReference type="ARBA" id="ARBA00023015"/>
    </source>
</evidence>
<dbReference type="InterPro" id="IPR043504">
    <property type="entry name" value="Peptidase_S1_PA_chymotrypsin"/>
</dbReference>
<organism evidence="16 17">
    <name type="scientific">Dufourea novaeangliae</name>
    <name type="common">Sweat bee</name>
    <dbReference type="NCBI Taxonomy" id="178035"/>
    <lineage>
        <taxon>Eukaryota</taxon>
        <taxon>Metazoa</taxon>
        <taxon>Ecdysozoa</taxon>
        <taxon>Arthropoda</taxon>
        <taxon>Hexapoda</taxon>
        <taxon>Insecta</taxon>
        <taxon>Pterygota</taxon>
        <taxon>Neoptera</taxon>
        <taxon>Endopterygota</taxon>
        <taxon>Hymenoptera</taxon>
        <taxon>Apocrita</taxon>
        <taxon>Aculeata</taxon>
        <taxon>Apoidea</taxon>
        <taxon>Anthophila</taxon>
        <taxon>Halictidae</taxon>
        <taxon>Rophitinae</taxon>
        <taxon>Dufourea</taxon>
    </lineage>
</organism>
<dbReference type="EMBL" id="KQ434809">
    <property type="protein sequence ID" value="KZC06566.1"/>
    <property type="molecule type" value="Genomic_DNA"/>
</dbReference>
<feature type="domain" description="Grh/CP2 DB" evidence="15">
    <location>
        <begin position="335"/>
        <end position="568"/>
    </location>
</feature>
<dbReference type="OrthoDB" id="7680836at2759"/>
<dbReference type="InterPro" id="IPR001314">
    <property type="entry name" value="Peptidase_S1A"/>
</dbReference>
<feature type="region of interest" description="Disordered" evidence="13">
    <location>
        <begin position="589"/>
        <end position="615"/>
    </location>
</feature>
<dbReference type="SMART" id="SM00020">
    <property type="entry name" value="Tryp_SPc"/>
    <property type="match status" value="1"/>
</dbReference>
<evidence type="ECO:0000256" key="13">
    <source>
        <dbReference type="SAM" id="MobiDB-lite"/>
    </source>
</evidence>
<feature type="compositionally biased region" description="Low complexity" evidence="13">
    <location>
        <begin position="292"/>
        <end position="306"/>
    </location>
</feature>
<feature type="compositionally biased region" description="Polar residues" evidence="13">
    <location>
        <begin position="83"/>
        <end position="92"/>
    </location>
</feature>
<keyword evidence="12" id="KW-0645">Protease</keyword>
<keyword evidence="5 11" id="KW-0238">DNA-binding</keyword>
<evidence type="ECO:0000256" key="6">
    <source>
        <dbReference type="ARBA" id="ARBA00023157"/>
    </source>
</evidence>
<evidence type="ECO:0000256" key="10">
    <source>
        <dbReference type="ARBA" id="ARBA00076468"/>
    </source>
</evidence>
<dbReference type="GO" id="GO:0005576">
    <property type="term" value="C:extracellular region"/>
    <property type="evidence" value="ECO:0007669"/>
    <property type="project" value="UniProtKB-SubCell"/>
</dbReference>
<dbReference type="PROSITE" id="PS50240">
    <property type="entry name" value="TRYPSIN_DOM"/>
    <property type="match status" value="1"/>
</dbReference>
<evidence type="ECO:0000256" key="11">
    <source>
        <dbReference type="PROSITE-ProRule" id="PRU01313"/>
    </source>
</evidence>
<dbReference type="Pfam" id="PF25416">
    <property type="entry name" value="GRHL1_C"/>
    <property type="match status" value="1"/>
</dbReference>
<dbReference type="InterPro" id="IPR033116">
    <property type="entry name" value="TRYPSIN_SER"/>
</dbReference>
<dbReference type="Proteomes" id="UP000076502">
    <property type="component" value="Unassembled WGS sequence"/>
</dbReference>
<dbReference type="PANTHER" id="PTHR11037:SF20">
    <property type="entry name" value="PROTEIN GRAINYHEAD"/>
    <property type="match status" value="1"/>
</dbReference>
<reference evidence="16 17" key="1">
    <citation type="submission" date="2015-07" db="EMBL/GenBank/DDBJ databases">
        <title>The genome of Dufourea novaeangliae.</title>
        <authorList>
            <person name="Pan H."/>
            <person name="Kapheim K."/>
        </authorList>
    </citation>
    <scope>NUCLEOTIDE SEQUENCE [LARGE SCALE GENOMIC DNA]</scope>
    <source>
        <strain evidence="16">0120121106</strain>
        <tissue evidence="16">Whole body</tissue>
    </source>
</reference>
<feature type="compositionally biased region" description="Pro residues" evidence="13">
    <location>
        <begin position="739"/>
        <end position="761"/>
    </location>
</feature>
<keyword evidence="4" id="KW-0805">Transcription regulation</keyword>